<dbReference type="KEGG" id="lem:LEN_0318"/>
<organism evidence="1 2">
    <name type="scientific">Lysobacter enzymogenes</name>
    <dbReference type="NCBI Taxonomy" id="69"/>
    <lineage>
        <taxon>Bacteria</taxon>
        <taxon>Pseudomonadati</taxon>
        <taxon>Pseudomonadota</taxon>
        <taxon>Gammaproteobacteria</taxon>
        <taxon>Lysobacterales</taxon>
        <taxon>Lysobacteraceae</taxon>
        <taxon>Lysobacter</taxon>
    </lineage>
</organism>
<gene>
    <name evidence="1" type="ORF">LEN_0318</name>
</gene>
<dbReference type="GeneID" id="83062238"/>
<proteinExistence type="predicted"/>
<dbReference type="AlphaFoldDB" id="A0AAU9AAQ7"/>
<reference evidence="1 2" key="1">
    <citation type="journal article" date="2017" name="DNA Res.">
        <title>Complete genome sequence and expression profile of the commercial lytic enzyme producer Lysobacter enzymogenes M497-1.</title>
        <authorList>
            <person name="Takami H."/>
            <person name="Toyoda A."/>
            <person name="Uchiyama I."/>
            <person name="Itoh T."/>
            <person name="Takaki Y."/>
            <person name="Arai W."/>
            <person name="Nishi S."/>
            <person name="Kawai M."/>
            <person name="Shinya K."/>
            <person name="Ikeda H."/>
        </authorList>
    </citation>
    <scope>NUCLEOTIDE SEQUENCE [LARGE SCALE GENOMIC DNA]</scope>
    <source>
        <strain evidence="1 2">M497-1</strain>
    </source>
</reference>
<dbReference type="EMBL" id="AP014940">
    <property type="protein sequence ID" value="BAV95805.1"/>
    <property type="molecule type" value="Genomic_DNA"/>
</dbReference>
<accession>A0AAU9AAQ7</accession>
<dbReference type="RefSeq" id="WP_096376379.1">
    <property type="nucleotide sequence ID" value="NZ_AP014940.1"/>
</dbReference>
<evidence type="ECO:0000313" key="2">
    <source>
        <dbReference type="Proteomes" id="UP000218824"/>
    </source>
</evidence>
<name>A0AAU9AAQ7_LYSEN</name>
<dbReference type="Proteomes" id="UP000218824">
    <property type="component" value="Chromosome"/>
</dbReference>
<evidence type="ECO:0000313" key="1">
    <source>
        <dbReference type="EMBL" id="BAV95805.1"/>
    </source>
</evidence>
<sequence>MSIAPELQAKIDALEDERLKVEIIEVLTGPGRKRASDEAIYEAIVSGHITAKKQRDQRRNWRNEEVSAFAAYFKNKDPGTYADFFRQEEESGEIEAPLAWNVRRLILGWIPNLDESNVTGLFGKFRDHIESQLAASRKID</sequence>
<protein>
    <submittedName>
        <fullName evidence="1">Uncharacterized protein</fullName>
    </submittedName>
</protein>